<dbReference type="SUPFAM" id="SSF56349">
    <property type="entry name" value="DNA breaking-rejoining enzymes"/>
    <property type="match status" value="1"/>
</dbReference>
<name>A0A077M0L7_9MICO</name>
<organism evidence="9 10">
    <name type="scientific">Nostocoides japonicum T1-X7</name>
    <dbReference type="NCBI Taxonomy" id="1194083"/>
    <lineage>
        <taxon>Bacteria</taxon>
        <taxon>Bacillati</taxon>
        <taxon>Actinomycetota</taxon>
        <taxon>Actinomycetes</taxon>
        <taxon>Micrococcales</taxon>
        <taxon>Intrasporangiaceae</taxon>
        <taxon>Nostocoides</taxon>
    </lineage>
</organism>
<dbReference type="EMBL" id="CAJB01000135">
    <property type="protein sequence ID" value="CCH77729.1"/>
    <property type="molecule type" value="Genomic_DNA"/>
</dbReference>
<keyword evidence="4" id="KW-0233">DNA recombination</keyword>
<dbReference type="InterPro" id="IPR004107">
    <property type="entry name" value="Integrase_SAM-like_N"/>
</dbReference>
<feature type="domain" description="Tyr recombinase" evidence="7">
    <location>
        <begin position="194"/>
        <end position="406"/>
    </location>
</feature>
<dbReference type="InterPro" id="IPR044068">
    <property type="entry name" value="CB"/>
</dbReference>
<evidence type="ECO:0000256" key="6">
    <source>
        <dbReference type="SAM" id="MobiDB-lite"/>
    </source>
</evidence>
<keyword evidence="10" id="KW-1185">Reference proteome</keyword>
<dbReference type="GO" id="GO:0015074">
    <property type="term" value="P:DNA integration"/>
    <property type="evidence" value="ECO:0007669"/>
    <property type="project" value="UniProtKB-KW"/>
</dbReference>
<dbReference type="Pfam" id="PF26003">
    <property type="entry name" value="Integrase_N_phage"/>
    <property type="match status" value="1"/>
</dbReference>
<feature type="domain" description="Core-binding (CB)" evidence="8">
    <location>
        <begin position="88"/>
        <end position="171"/>
    </location>
</feature>
<accession>A0A077M0L7</accession>
<dbReference type="Pfam" id="PF00589">
    <property type="entry name" value="Phage_integrase"/>
    <property type="match status" value="1"/>
</dbReference>
<proteinExistence type="inferred from homology"/>
<dbReference type="OrthoDB" id="148546at2"/>
<dbReference type="Gene3D" id="1.10.443.10">
    <property type="entry name" value="Intergrase catalytic core"/>
    <property type="match status" value="1"/>
</dbReference>
<reference evidence="9 10" key="1">
    <citation type="journal article" date="2013" name="ISME J.">
        <title>A metabolic model for members of the genus Tetrasphaera involved in enhanced biological phosphorus removal.</title>
        <authorList>
            <person name="Kristiansen R."/>
            <person name="Nguyen H.T.T."/>
            <person name="Saunders A.M."/>
            <person name="Nielsen J.L."/>
            <person name="Wimmer R."/>
            <person name="Le V.Q."/>
            <person name="McIlroy S.J."/>
            <person name="Petrovski S."/>
            <person name="Seviour R.J."/>
            <person name="Calteau A."/>
            <person name="Nielsen K.L."/>
            <person name="Nielsen P.H."/>
        </authorList>
    </citation>
    <scope>NUCLEOTIDE SEQUENCE [LARGE SCALE GENOMIC DNA]</scope>
    <source>
        <strain evidence="9 10">T1-X7</strain>
    </source>
</reference>
<dbReference type="GO" id="GO:0003677">
    <property type="term" value="F:DNA binding"/>
    <property type="evidence" value="ECO:0007669"/>
    <property type="project" value="UniProtKB-UniRule"/>
</dbReference>
<dbReference type="InterPro" id="IPR013762">
    <property type="entry name" value="Integrase-like_cat_sf"/>
</dbReference>
<feature type="region of interest" description="Disordered" evidence="6">
    <location>
        <begin position="1"/>
        <end position="46"/>
    </location>
</feature>
<dbReference type="STRING" id="1194083.BN12_220007"/>
<evidence type="ECO:0000256" key="2">
    <source>
        <dbReference type="ARBA" id="ARBA00022908"/>
    </source>
</evidence>
<sequence length="416" mass="46417">MAGTKGRRGFGRTRKLPSGRWQAFYGDPDGRTEVSRGGKATPVRHTAGHTFDTREDAEAWLTDERRLISEGRWTPPTTRKAQRRAKRLTFGEYAEAWLAGRKIKGRPLADRTRDHYRDLLDHHILPTFKDVALADITPEMVDRWYELCAIGRPTTQAHAYGLLRTVLATAVDRRIITTANPAKVRGGGSTKRAKNTRPATLEELGVIVAAMPERRRLMITLAAWCALRFGELAELRREDVSTKTGIIHIRRGVVRVRQEDEDGTRHMVRKVKTPKSEAGVRDVPIPPHLLGDVRDHLLTHTAPGREGLLFPGQGGGHLSTSAFYGRVSTLDADGKVVRRGHGWYEARRLAGREDLRFHDLRHTGLTNAAVVGATLAELMRLAGHSTASAAMRYQHAAQDRMKDLAARLSQMAEEAK</sequence>
<protein>
    <submittedName>
        <fullName evidence="9">Putative prophage phiRv2 integrase</fullName>
    </submittedName>
</protein>
<comment type="similarity">
    <text evidence="1">Belongs to the 'phage' integrase family.</text>
</comment>
<evidence type="ECO:0000256" key="5">
    <source>
        <dbReference type="PROSITE-ProRule" id="PRU01248"/>
    </source>
</evidence>
<keyword evidence="3 5" id="KW-0238">DNA-binding</keyword>
<evidence type="ECO:0000313" key="10">
    <source>
        <dbReference type="Proteomes" id="UP000035721"/>
    </source>
</evidence>
<dbReference type="InterPro" id="IPR002104">
    <property type="entry name" value="Integrase_catalytic"/>
</dbReference>
<dbReference type="GO" id="GO:0006310">
    <property type="term" value="P:DNA recombination"/>
    <property type="evidence" value="ECO:0007669"/>
    <property type="project" value="UniProtKB-KW"/>
</dbReference>
<gene>
    <name evidence="9" type="ORF">BN12_220007</name>
</gene>
<dbReference type="CDD" id="cd00397">
    <property type="entry name" value="DNA_BRE_C"/>
    <property type="match status" value="1"/>
</dbReference>
<dbReference type="PROSITE" id="PS51900">
    <property type="entry name" value="CB"/>
    <property type="match status" value="1"/>
</dbReference>
<evidence type="ECO:0000313" key="9">
    <source>
        <dbReference type="EMBL" id="CCH77729.1"/>
    </source>
</evidence>
<dbReference type="Proteomes" id="UP000035721">
    <property type="component" value="Unassembled WGS sequence"/>
</dbReference>
<evidence type="ECO:0000256" key="4">
    <source>
        <dbReference type="ARBA" id="ARBA00023172"/>
    </source>
</evidence>
<evidence type="ECO:0000256" key="3">
    <source>
        <dbReference type="ARBA" id="ARBA00023125"/>
    </source>
</evidence>
<evidence type="ECO:0000259" key="7">
    <source>
        <dbReference type="PROSITE" id="PS51898"/>
    </source>
</evidence>
<comment type="caution">
    <text evidence="9">The sequence shown here is derived from an EMBL/GenBank/DDBJ whole genome shotgun (WGS) entry which is preliminary data.</text>
</comment>
<dbReference type="RefSeq" id="WP_048550427.1">
    <property type="nucleotide sequence ID" value="NZ_HF570958.1"/>
</dbReference>
<dbReference type="Gene3D" id="1.10.150.130">
    <property type="match status" value="1"/>
</dbReference>
<evidence type="ECO:0000259" key="8">
    <source>
        <dbReference type="PROSITE" id="PS51900"/>
    </source>
</evidence>
<feature type="compositionally biased region" description="Basic residues" evidence="6">
    <location>
        <begin position="1"/>
        <end position="17"/>
    </location>
</feature>
<dbReference type="InterPro" id="IPR050090">
    <property type="entry name" value="Tyrosine_recombinase_XerCD"/>
</dbReference>
<dbReference type="InterPro" id="IPR058717">
    <property type="entry name" value="Phage_L5_Integrase_N"/>
</dbReference>
<dbReference type="InterPro" id="IPR011010">
    <property type="entry name" value="DNA_brk_join_enz"/>
</dbReference>
<dbReference type="PANTHER" id="PTHR30349:SF64">
    <property type="entry name" value="PROPHAGE INTEGRASE INTD-RELATED"/>
    <property type="match status" value="1"/>
</dbReference>
<dbReference type="AlphaFoldDB" id="A0A077M0L7"/>
<dbReference type="PROSITE" id="PS51898">
    <property type="entry name" value="TYR_RECOMBINASE"/>
    <property type="match status" value="1"/>
</dbReference>
<evidence type="ECO:0000256" key="1">
    <source>
        <dbReference type="ARBA" id="ARBA00008857"/>
    </source>
</evidence>
<dbReference type="InterPro" id="IPR010998">
    <property type="entry name" value="Integrase_recombinase_N"/>
</dbReference>
<keyword evidence="2" id="KW-0229">DNA integration</keyword>
<dbReference type="Pfam" id="PF14659">
    <property type="entry name" value="Phage_int_SAM_3"/>
    <property type="match status" value="1"/>
</dbReference>
<dbReference type="PANTHER" id="PTHR30349">
    <property type="entry name" value="PHAGE INTEGRASE-RELATED"/>
    <property type="match status" value="1"/>
</dbReference>